<reference evidence="2 3" key="1">
    <citation type="submission" date="2017-10" db="EMBL/GenBank/DDBJ databases">
        <title>Sedimentibacterium mangrovi gen. nov., sp. nov., a novel member of family Phyllobacteriacea isolated from mangrove sediment.</title>
        <authorList>
            <person name="Liao H."/>
            <person name="Tian Y."/>
        </authorList>
    </citation>
    <scope>NUCLEOTIDE SEQUENCE [LARGE SCALE GENOMIC DNA]</scope>
    <source>
        <strain evidence="2 3">X9-2-2</strain>
    </source>
</reference>
<protein>
    <submittedName>
        <fullName evidence="2">Uncharacterized protein</fullName>
    </submittedName>
</protein>
<name>A0A2G1QLW7_9HYPH</name>
<proteinExistence type="predicted"/>
<sequence>MQNNGINGAAGAAGANAAGGANGGNGNDTMTQAFDYAIQQAQKTLQTTTVKGADLYALKQRPQ</sequence>
<evidence type="ECO:0000313" key="2">
    <source>
        <dbReference type="EMBL" id="PHP66492.1"/>
    </source>
</evidence>
<dbReference type="OrthoDB" id="9990153at2"/>
<gene>
    <name evidence="2" type="ORF">CSC94_14535</name>
</gene>
<comment type="caution">
    <text evidence="2">The sequence shown here is derived from an EMBL/GenBank/DDBJ whole genome shotgun (WGS) entry which is preliminary data.</text>
</comment>
<accession>A0A2G1QLW7</accession>
<dbReference type="RefSeq" id="WP_099307071.1">
    <property type="nucleotide sequence ID" value="NZ_PDVP01000008.1"/>
</dbReference>
<dbReference type="Proteomes" id="UP000221168">
    <property type="component" value="Unassembled WGS sequence"/>
</dbReference>
<dbReference type="EMBL" id="PDVP01000008">
    <property type="protein sequence ID" value="PHP66492.1"/>
    <property type="molecule type" value="Genomic_DNA"/>
</dbReference>
<evidence type="ECO:0000313" key="3">
    <source>
        <dbReference type="Proteomes" id="UP000221168"/>
    </source>
</evidence>
<keyword evidence="3" id="KW-1185">Reference proteome</keyword>
<evidence type="ECO:0000256" key="1">
    <source>
        <dbReference type="SAM" id="MobiDB-lite"/>
    </source>
</evidence>
<organism evidence="2 3">
    <name type="scientific">Zhengella mangrovi</name>
    <dbReference type="NCBI Taxonomy" id="1982044"/>
    <lineage>
        <taxon>Bacteria</taxon>
        <taxon>Pseudomonadati</taxon>
        <taxon>Pseudomonadota</taxon>
        <taxon>Alphaproteobacteria</taxon>
        <taxon>Hyphomicrobiales</taxon>
        <taxon>Notoacmeibacteraceae</taxon>
        <taxon>Zhengella</taxon>
    </lineage>
</organism>
<dbReference type="AlphaFoldDB" id="A0A2G1QLW7"/>
<feature type="compositionally biased region" description="Low complexity" evidence="1">
    <location>
        <begin position="1"/>
        <end position="19"/>
    </location>
</feature>
<feature type="region of interest" description="Disordered" evidence="1">
    <location>
        <begin position="1"/>
        <end position="30"/>
    </location>
</feature>